<evidence type="ECO:0000256" key="1">
    <source>
        <dbReference type="SAM" id="SignalP"/>
    </source>
</evidence>
<keyword evidence="3" id="KW-1185">Reference proteome</keyword>
<accession>A0A1V6TZJ8</accession>
<comment type="caution">
    <text evidence="2">The sequence shown here is derived from an EMBL/GenBank/DDBJ whole genome shotgun (WGS) entry which is preliminary data.</text>
</comment>
<feature type="chain" id="PRO_5012190048" description="AA1-like domain-containing protein" evidence="1">
    <location>
        <begin position="18"/>
        <end position="151"/>
    </location>
</feature>
<feature type="signal peptide" evidence="1">
    <location>
        <begin position="1"/>
        <end position="17"/>
    </location>
</feature>
<evidence type="ECO:0000313" key="2">
    <source>
        <dbReference type="EMBL" id="OQE31742.1"/>
    </source>
</evidence>
<name>A0A1V6TZJ8_9EURO</name>
<dbReference type="Proteomes" id="UP000191285">
    <property type="component" value="Unassembled WGS sequence"/>
</dbReference>
<evidence type="ECO:0008006" key="4">
    <source>
        <dbReference type="Google" id="ProtNLM"/>
    </source>
</evidence>
<dbReference type="EMBL" id="MLKD01000001">
    <property type="protein sequence ID" value="OQE31742.1"/>
    <property type="molecule type" value="Genomic_DNA"/>
</dbReference>
<organism evidence="2 3">
    <name type="scientific">Penicillium steckii</name>
    <dbReference type="NCBI Taxonomy" id="303698"/>
    <lineage>
        <taxon>Eukaryota</taxon>
        <taxon>Fungi</taxon>
        <taxon>Dikarya</taxon>
        <taxon>Ascomycota</taxon>
        <taxon>Pezizomycotina</taxon>
        <taxon>Eurotiomycetes</taxon>
        <taxon>Eurotiomycetidae</taxon>
        <taxon>Eurotiales</taxon>
        <taxon>Aspergillaceae</taxon>
        <taxon>Penicillium</taxon>
    </lineage>
</organism>
<reference evidence="3" key="1">
    <citation type="journal article" date="2017" name="Nat. Microbiol.">
        <title>Global analysis of biosynthetic gene clusters reveals vast potential of secondary metabolite production in Penicillium species.</title>
        <authorList>
            <person name="Nielsen J.C."/>
            <person name="Grijseels S."/>
            <person name="Prigent S."/>
            <person name="Ji B."/>
            <person name="Dainat J."/>
            <person name="Nielsen K.F."/>
            <person name="Frisvad J.C."/>
            <person name="Workman M."/>
            <person name="Nielsen J."/>
        </authorList>
    </citation>
    <scope>NUCLEOTIDE SEQUENCE [LARGE SCALE GENOMIC DNA]</scope>
    <source>
        <strain evidence="3">IBT 24891</strain>
    </source>
</reference>
<evidence type="ECO:0000313" key="3">
    <source>
        <dbReference type="Proteomes" id="UP000191285"/>
    </source>
</evidence>
<proteinExistence type="predicted"/>
<dbReference type="OrthoDB" id="4416590at2759"/>
<sequence length="151" mass="16538">MKFAIASILLAASSAFAAPAAETPRATSIQITELKANVGLDATMHFVVTDANFPDDTPTDCNLIWSYGSSPKQSARCNNNYYQIGFPEGVKDLHKFKLSLNRDPDSPITERGQVSVDSTTDGSKWKCVDNPEEHVEIRCHYEGTLNMPVSV</sequence>
<keyword evidence="1" id="KW-0732">Signal</keyword>
<protein>
    <recommendedName>
        <fullName evidence="4">AA1-like domain-containing protein</fullName>
    </recommendedName>
</protein>
<gene>
    <name evidence="2" type="ORF">PENSTE_c001G10003</name>
</gene>
<dbReference type="AlphaFoldDB" id="A0A1V6TZJ8"/>